<dbReference type="GO" id="GO:0005739">
    <property type="term" value="C:mitochondrion"/>
    <property type="evidence" value="ECO:0007669"/>
    <property type="project" value="TreeGrafter"/>
</dbReference>
<dbReference type="PANTHER" id="PTHR10513">
    <property type="entry name" value="DEOXYNUCLEOSIDE KINASE"/>
    <property type="match status" value="1"/>
</dbReference>
<proteinExistence type="predicted"/>
<dbReference type="Gene3D" id="3.40.50.300">
    <property type="entry name" value="P-loop containing nucleotide triphosphate hydrolases"/>
    <property type="match status" value="1"/>
</dbReference>
<feature type="domain" description="Deoxynucleoside kinase" evidence="2">
    <location>
        <begin position="89"/>
        <end position="176"/>
    </location>
</feature>
<dbReference type="InterPro" id="IPR050566">
    <property type="entry name" value="Deoxyribonucleoside_kinase"/>
</dbReference>
<evidence type="ECO:0000256" key="1">
    <source>
        <dbReference type="SAM" id="MobiDB-lite"/>
    </source>
</evidence>
<dbReference type="SUPFAM" id="SSF52540">
    <property type="entry name" value="P-loop containing nucleoside triphosphate hydrolases"/>
    <property type="match status" value="1"/>
</dbReference>
<dbReference type="PANTHER" id="PTHR10513:SF48">
    <property type="entry name" value="DEOXYCYTIDINE KINASE 2"/>
    <property type="match status" value="1"/>
</dbReference>
<reference evidence="3" key="1">
    <citation type="journal article" date="2004" name="Nature">
        <title>Genome duplication in the teleost fish Tetraodon nigroviridis reveals the early vertebrate proto-karyotype.</title>
        <authorList>
            <person name="Jaillon O."/>
            <person name="Aury J.-M."/>
            <person name="Brunet F."/>
            <person name="Petit J.-L."/>
            <person name="Stange-Thomann N."/>
            <person name="Mauceli E."/>
            <person name="Bouneau L."/>
            <person name="Fischer C."/>
            <person name="Ozouf-Costaz C."/>
            <person name="Bernot A."/>
            <person name="Nicaud S."/>
            <person name="Jaffe D."/>
            <person name="Fisher S."/>
            <person name="Lutfalla G."/>
            <person name="Dossat C."/>
            <person name="Segurens B."/>
            <person name="Dasilva C."/>
            <person name="Salanoubat M."/>
            <person name="Levy M."/>
            <person name="Boudet N."/>
            <person name="Castellano S."/>
            <person name="Anthouard V."/>
            <person name="Jubin C."/>
            <person name="Castelli V."/>
            <person name="Katinka M."/>
            <person name="Vacherie B."/>
            <person name="Biemont C."/>
            <person name="Skalli Z."/>
            <person name="Cattolico L."/>
            <person name="Poulain J."/>
            <person name="De Berardinis V."/>
            <person name="Cruaud C."/>
            <person name="Duprat S."/>
            <person name="Brottier P."/>
            <person name="Coutanceau J.-P."/>
            <person name="Gouzy J."/>
            <person name="Parra G."/>
            <person name="Lardier G."/>
            <person name="Chapple C."/>
            <person name="McKernan K.J."/>
            <person name="McEwan P."/>
            <person name="Bosak S."/>
            <person name="Kellis M."/>
            <person name="Volff J.-N."/>
            <person name="Guigo R."/>
            <person name="Zody M.C."/>
            <person name="Mesirov J."/>
            <person name="Lindblad-Toh K."/>
            <person name="Birren B."/>
            <person name="Nusbaum C."/>
            <person name="Kahn D."/>
            <person name="Robinson-Rechavi M."/>
            <person name="Laudet V."/>
            <person name="Schachter V."/>
            <person name="Quetier F."/>
            <person name="Saurin W."/>
            <person name="Scarpelli C."/>
            <person name="Wincker P."/>
            <person name="Lander E.S."/>
            <person name="Weissenbach J."/>
            <person name="Roest Crollius H."/>
        </authorList>
    </citation>
    <scope>NUCLEOTIDE SEQUENCE [LARGE SCALE GENOMIC DNA]</scope>
</reference>
<dbReference type="AlphaFoldDB" id="Q4SPU9"/>
<feature type="region of interest" description="Disordered" evidence="1">
    <location>
        <begin position="244"/>
        <end position="263"/>
    </location>
</feature>
<dbReference type="OrthoDB" id="567086at2759"/>
<name>Q4SPU9_TETNG</name>
<feature type="domain" description="Deoxynucleoside kinase" evidence="2">
    <location>
        <begin position="1"/>
        <end position="67"/>
    </location>
</feature>
<organism evidence="3">
    <name type="scientific">Tetraodon nigroviridis</name>
    <name type="common">Spotted green pufferfish</name>
    <name type="synonym">Chelonodon nigroviridis</name>
    <dbReference type="NCBI Taxonomy" id="99883"/>
    <lineage>
        <taxon>Eukaryota</taxon>
        <taxon>Metazoa</taxon>
        <taxon>Chordata</taxon>
        <taxon>Craniata</taxon>
        <taxon>Vertebrata</taxon>
        <taxon>Euteleostomi</taxon>
        <taxon>Actinopterygii</taxon>
        <taxon>Neopterygii</taxon>
        <taxon>Teleostei</taxon>
        <taxon>Neoteleostei</taxon>
        <taxon>Acanthomorphata</taxon>
        <taxon>Eupercaria</taxon>
        <taxon>Tetraodontiformes</taxon>
        <taxon>Tetradontoidea</taxon>
        <taxon>Tetraodontidae</taxon>
        <taxon>Tetraodon</taxon>
    </lineage>
</organism>
<dbReference type="InterPro" id="IPR027417">
    <property type="entry name" value="P-loop_NTPase"/>
</dbReference>
<protein>
    <submittedName>
        <fullName evidence="3">(spotted green pufferfish) hypothetical protein</fullName>
    </submittedName>
</protein>
<sequence length="326" mass="35675">AAGKSTLVRLLEGASEDWEVIPEPIGKWCNIDKVGDDVYQELSSSQKSGGNILQMLYHQPSRWAYTLSGKDPVLWGDFQRLTCLSSSVWQSYTCISRVRSQLQRPSGKLKEAGNPVQFYERSVYSDRFVFASNLFEGGDMTETEWSVYRDWHTWILKQCEPAIALDAIIYLRAPPQVPGRGPGLCVLTKVQGRGCSDDAFRLNTVACFFTLHAAPAPPGQGGGAGPSSGVSGTASPQTRVLAVPQEHEVSRPPSTPPHARAQIKSDGVTEMSVLLSGWTSTTSTTFPFSSSTLTTTSRATGSNGKPSSTRFRTLPGVRFRRFFRLC</sequence>
<gene>
    <name evidence="3" type="ORF">GSTENG00014659001</name>
</gene>
<comment type="caution">
    <text evidence="3">The sequence shown here is derived from an EMBL/GenBank/DDBJ whole genome shotgun (WGS) entry which is preliminary data.</text>
</comment>
<feature type="compositionally biased region" description="Low complexity" evidence="1">
    <location>
        <begin position="289"/>
        <end position="302"/>
    </location>
</feature>
<feature type="region of interest" description="Disordered" evidence="1">
    <location>
        <begin position="289"/>
        <end position="311"/>
    </location>
</feature>
<dbReference type="KEGG" id="tng:GSTEN00014659G001"/>
<evidence type="ECO:0000259" key="2">
    <source>
        <dbReference type="Pfam" id="PF01712"/>
    </source>
</evidence>
<reference evidence="3" key="2">
    <citation type="submission" date="2004-02" db="EMBL/GenBank/DDBJ databases">
        <authorList>
            <consortium name="Genoscope"/>
            <consortium name="Whitehead Institute Centre for Genome Research"/>
        </authorList>
    </citation>
    <scope>NUCLEOTIDE SEQUENCE</scope>
</reference>
<dbReference type="InterPro" id="IPR031314">
    <property type="entry name" value="DNK_dom"/>
</dbReference>
<dbReference type="EMBL" id="CAAE01014536">
    <property type="protein sequence ID" value="CAF97333.1"/>
    <property type="molecule type" value="Genomic_DNA"/>
</dbReference>
<feature type="non-terminal residue" evidence="3">
    <location>
        <position position="326"/>
    </location>
</feature>
<dbReference type="Pfam" id="PF01712">
    <property type="entry name" value="dNK"/>
    <property type="match status" value="2"/>
</dbReference>
<feature type="region of interest" description="Disordered" evidence="1">
    <location>
        <begin position="218"/>
        <end position="237"/>
    </location>
</feature>
<dbReference type="GO" id="GO:0019136">
    <property type="term" value="F:deoxynucleoside kinase activity"/>
    <property type="evidence" value="ECO:0007669"/>
    <property type="project" value="TreeGrafter"/>
</dbReference>
<evidence type="ECO:0000313" key="3">
    <source>
        <dbReference type="EMBL" id="CAF97333.1"/>
    </source>
</evidence>
<feature type="compositionally biased region" description="Low complexity" evidence="1">
    <location>
        <begin position="227"/>
        <end position="236"/>
    </location>
</feature>
<accession>Q4SPU9</accession>